<keyword evidence="3" id="KW-1185">Reference proteome</keyword>
<proteinExistence type="predicted"/>
<dbReference type="EMBL" id="CM003102">
    <property type="protein sequence ID" value="KUI69429.1"/>
    <property type="molecule type" value="Genomic_DNA"/>
</dbReference>
<evidence type="ECO:0008006" key="4">
    <source>
        <dbReference type="Google" id="ProtNLM"/>
    </source>
</evidence>
<organism evidence="2 3">
    <name type="scientific">Cytospora mali</name>
    <name type="common">Apple Valsa canker fungus</name>
    <name type="synonym">Valsa mali</name>
    <dbReference type="NCBI Taxonomy" id="578113"/>
    <lineage>
        <taxon>Eukaryota</taxon>
        <taxon>Fungi</taxon>
        <taxon>Dikarya</taxon>
        <taxon>Ascomycota</taxon>
        <taxon>Pezizomycotina</taxon>
        <taxon>Sordariomycetes</taxon>
        <taxon>Sordariomycetidae</taxon>
        <taxon>Diaporthales</taxon>
        <taxon>Cytosporaceae</taxon>
        <taxon>Cytospora</taxon>
    </lineage>
</organism>
<dbReference type="AlphaFoldDB" id="A0A194VYZ1"/>
<feature type="transmembrane region" description="Helical" evidence="1">
    <location>
        <begin position="92"/>
        <end position="110"/>
    </location>
</feature>
<reference evidence="2" key="1">
    <citation type="submission" date="2014-12" db="EMBL/GenBank/DDBJ databases">
        <title>Genome Sequence of Valsa Canker Pathogens Uncovers a Specific Adaption of Colonization on Woody Bark.</title>
        <authorList>
            <person name="Yin Z."/>
            <person name="Liu H."/>
            <person name="Gao X."/>
            <person name="Li Z."/>
            <person name="Song N."/>
            <person name="Ke X."/>
            <person name="Dai Q."/>
            <person name="Wu Y."/>
            <person name="Sun Y."/>
            <person name="Xu J.-R."/>
            <person name="Kang Z.K."/>
            <person name="Wang L."/>
            <person name="Huang L."/>
        </authorList>
    </citation>
    <scope>NUCLEOTIDE SEQUENCE [LARGE SCALE GENOMIC DNA]</scope>
    <source>
        <strain evidence="2">03-8</strain>
    </source>
</reference>
<evidence type="ECO:0000313" key="3">
    <source>
        <dbReference type="Proteomes" id="UP000078559"/>
    </source>
</evidence>
<evidence type="ECO:0000313" key="2">
    <source>
        <dbReference type="EMBL" id="KUI69429.1"/>
    </source>
</evidence>
<dbReference type="Proteomes" id="UP000078559">
    <property type="component" value="Chromosome 5"/>
</dbReference>
<sequence>MEDSITIQPAIYGFEVLCAVGMGAANQFRTMGSAFGLAIATSIFNGYTVAQLGNLEISDSGTSLAPAQLAALPLDTQLTVRTILSEGYDCQMLALAVLTAAEVPAALLMWRRKQIITV</sequence>
<name>A0A194VYZ1_CYTMA</name>
<keyword evidence="1" id="KW-0812">Transmembrane</keyword>
<gene>
    <name evidence="2" type="ORF">VM1G_04971</name>
</gene>
<keyword evidence="1" id="KW-0472">Membrane</keyword>
<dbReference type="OrthoDB" id="440553at2759"/>
<keyword evidence="1" id="KW-1133">Transmembrane helix</keyword>
<evidence type="ECO:0000256" key="1">
    <source>
        <dbReference type="SAM" id="Phobius"/>
    </source>
</evidence>
<accession>A0A194VYZ1</accession>
<protein>
    <recommendedName>
        <fullName evidence="4">HC-toxin efflux carrier TOXA</fullName>
    </recommendedName>
</protein>